<dbReference type="Gene3D" id="3.30.70.100">
    <property type="match status" value="1"/>
</dbReference>
<accession>A0A1W1CA94</accession>
<proteinExistence type="inferred from homology"/>
<keyword evidence="5 7" id="KW-1133">Transmembrane helix</keyword>
<evidence type="ECO:0000256" key="3">
    <source>
        <dbReference type="ARBA" id="ARBA00022475"/>
    </source>
</evidence>
<keyword evidence="6 7" id="KW-0472">Membrane</keyword>
<evidence type="ECO:0000259" key="8">
    <source>
        <dbReference type="Pfam" id="PF00924"/>
    </source>
</evidence>
<evidence type="ECO:0000256" key="1">
    <source>
        <dbReference type="ARBA" id="ARBA00004651"/>
    </source>
</evidence>
<dbReference type="EMBL" id="FPHF01000067">
    <property type="protein sequence ID" value="SFV62696.1"/>
    <property type="molecule type" value="Genomic_DNA"/>
</dbReference>
<dbReference type="InterPro" id="IPR049278">
    <property type="entry name" value="MS_channel_C"/>
</dbReference>
<reference evidence="11" key="1">
    <citation type="submission" date="2016-10" db="EMBL/GenBank/DDBJ databases">
        <authorList>
            <person name="de Groot N.N."/>
        </authorList>
    </citation>
    <scope>NUCLEOTIDE SEQUENCE</scope>
</reference>
<feature type="transmembrane region" description="Helical" evidence="7">
    <location>
        <begin position="57"/>
        <end position="82"/>
    </location>
</feature>
<comment type="similarity">
    <text evidence="2">Belongs to the MscS (TC 1.A.23) family.</text>
</comment>
<evidence type="ECO:0000256" key="2">
    <source>
        <dbReference type="ARBA" id="ARBA00008017"/>
    </source>
</evidence>
<protein>
    <submittedName>
        <fullName evidence="11">Small-conductance mechanosensitive channel</fullName>
    </submittedName>
</protein>
<organism evidence="11">
    <name type="scientific">hydrothermal vent metagenome</name>
    <dbReference type="NCBI Taxonomy" id="652676"/>
    <lineage>
        <taxon>unclassified sequences</taxon>
        <taxon>metagenomes</taxon>
        <taxon>ecological metagenomes</taxon>
    </lineage>
</organism>
<dbReference type="InterPro" id="IPR011014">
    <property type="entry name" value="MscS_channel_TM-2"/>
</dbReference>
<feature type="domain" description="Mechanosensitive ion channel MscS" evidence="8">
    <location>
        <begin position="106"/>
        <end position="172"/>
    </location>
</feature>
<sequence>MEIELSKYSDTAITYSSEYSIKIIAAILIFIIGKWAVKKITSFTKKMMIKANIDTTLVEFAESLIYFVLLLMVVLASLNALGINTTSFLAVFGAASLAIGLALQGSLANVGAAVLIIIFRPFKVGDFVEAGGATGTVEDVNLFSTIIAPLDNRTVIVPNAAVISGNITNYSKKPERRVDHVFGIGYGDDLKLAKETLMEIMANNPKVLTDPAPFVAVSELGESSVNFTTRSWVNTADYWDVYFSQIEAVKLAFDEKGISIPFPQMDVHLNK</sequence>
<dbReference type="InterPro" id="IPR010920">
    <property type="entry name" value="LSM_dom_sf"/>
</dbReference>
<keyword evidence="3" id="KW-1003">Cell membrane</keyword>
<gene>
    <name evidence="11" type="ORF">MNB_SM-4-1804</name>
</gene>
<dbReference type="Gene3D" id="1.10.287.1260">
    <property type="match status" value="1"/>
</dbReference>
<dbReference type="InterPro" id="IPR011066">
    <property type="entry name" value="MscS_channel_C_sf"/>
</dbReference>
<evidence type="ECO:0000256" key="5">
    <source>
        <dbReference type="ARBA" id="ARBA00022989"/>
    </source>
</evidence>
<evidence type="ECO:0000256" key="6">
    <source>
        <dbReference type="ARBA" id="ARBA00023136"/>
    </source>
</evidence>
<dbReference type="Pfam" id="PF05552">
    <property type="entry name" value="MS_channel_1st_1"/>
    <property type="match status" value="1"/>
</dbReference>
<dbReference type="InterPro" id="IPR006685">
    <property type="entry name" value="MscS_channel_2nd"/>
</dbReference>
<evidence type="ECO:0000313" key="11">
    <source>
        <dbReference type="EMBL" id="SFV62696.1"/>
    </source>
</evidence>
<dbReference type="PANTHER" id="PTHR30221">
    <property type="entry name" value="SMALL-CONDUCTANCE MECHANOSENSITIVE CHANNEL"/>
    <property type="match status" value="1"/>
</dbReference>
<evidence type="ECO:0000259" key="9">
    <source>
        <dbReference type="Pfam" id="PF21082"/>
    </source>
</evidence>
<feature type="domain" description="Mechanosensitive ion channel MscS C-terminal" evidence="9">
    <location>
        <begin position="181"/>
        <end position="260"/>
    </location>
</feature>
<dbReference type="GO" id="GO:0008381">
    <property type="term" value="F:mechanosensitive monoatomic ion channel activity"/>
    <property type="evidence" value="ECO:0007669"/>
    <property type="project" value="InterPro"/>
</dbReference>
<evidence type="ECO:0000256" key="7">
    <source>
        <dbReference type="SAM" id="Phobius"/>
    </source>
</evidence>
<feature type="transmembrane region" description="Helical" evidence="7">
    <location>
        <begin position="20"/>
        <end position="37"/>
    </location>
</feature>
<dbReference type="Pfam" id="PF21088">
    <property type="entry name" value="MS_channel_1st"/>
    <property type="match status" value="1"/>
</dbReference>
<dbReference type="InterPro" id="IPR006686">
    <property type="entry name" value="MscS_channel_CS"/>
</dbReference>
<dbReference type="AlphaFoldDB" id="A0A1W1CA94"/>
<dbReference type="GO" id="GO:0005886">
    <property type="term" value="C:plasma membrane"/>
    <property type="evidence" value="ECO:0007669"/>
    <property type="project" value="UniProtKB-SubCell"/>
</dbReference>
<dbReference type="SUPFAM" id="SSF50182">
    <property type="entry name" value="Sm-like ribonucleoproteins"/>
    <property type="match status" value="1"/>
</dbReference>
<dbReference type="Gene3D" id="2.30.30.60">
    <property type="match status" value="1"/>
</dbReference>
<feature type="transmembrane region" description="Helical" evidence="7">
    <location>
        <begin position="88"/>
        <end position="119"/>
    </location>
</feature>
<dbReference type="InterPro" id="IPR049142">
    <property type="entry name" value="MS_channel_1st"/>
</dbReference>
<dbReference type="InterPro" id="IPR045275">
    <property type="entry name" value="MscS_archaea/bacteria_type"/>
</dbReference>
<dbReference type="InterPro" id="IPR023408">
    <property type="entry name" value="MscS_beta-dom_sf"/>
</dbReference>
<dbReference type="PANTHER" id="PTHR30221:SF1">
    <property type="entry name" value="SMALL-CONDUCTANCE MECHANOSENSITIVE CHANNEL"/>
    <property type="match status" value="1"/>
</dbReference>
<feature type="domain" description="Mechanosensitive ion channel transmembrane helices 2/3" evidence="10">
    <location>
        <begin position="64"/>
        <end position="104"/>
    </location>
</feature>
<dbReference type="PROSITE" id="PS01246">
    <property type="entry name" value="UPF0003"/>
    <property type="match status" value="1"/>
</dbReference>
<dbReference type="SUPFAM" id="SSF82861">
    <property type="entry name" value="Mechanosensitive channel protein MscS (YggB), transmembrane region"/>
    <property type="match status" value="1"/>
</dbReference>
<keyword evidence="4 7" id="KW-0812">Transmembrane</keyword>
<evidence type="ECO:0000256" key="4">
    <source>
        <dbReference type="ARBA" id="ARBA00022692"/>
    </source>
</evidence>
<name>A0A1W1CA94_9ZZZZ</name>
<evidence type="ECO:0000259" key="10">
    <source>
        <dbReference type="Pfam" id="PF21088"/>
    </source>
</evidence>
<dbReference type="SUPFAM" id="SSF82689">
    <property type="entry name" value="Mechanosensitive channel protein MscS (YggB), C-terminal domain"/>
    <property type="match status" value="1"/>
</dbReference>
<dbReference type="Pfam" id="PF00924">
    <property type="entry name" value="MS_channel_2nd"/>
    <property type="match status" value="1"/>
</dbReference>
<comment type="subcellular location">
    <subcellularLocation>
        <location evidence="1">Cell membrane</location>
        <topology evidence="1">Multi-pass membrane protein</topology>
    </subcellularLocation>
</comment>
<dbReference type="Pfam" id="PF21082">
    <property type="entry name" value="MS_channel_3rd"/>
    <property type="match status" value="1"/>
</dbReference>
<dbReference type="InterPro" id="IPR008910">
    <property type="entry name" value="MSC_TM_helix"/>
</dbReference>